<proteinExistence type="predicted"/>
<evidence type="ECO:0000313" key="2">
    <source>
        <dbReference type="Proteomes" id="UP001367508"/>
    </source>
</evidence>
<comment type="caution">
    <text evidence="1">The sequence shown here is derived from an EMBL/GenBank/DDBJ whole genome shotgun (WGS) entry which is preliminary data.</text>
</comment>
<evidence type="ECO:0000313" key="1">
    <source>
        <dbReference type="EMBL" id="KAK7313184.1"/>
    </source>
</evidence>
<name>A0AAN9KAA3_CANGL</name>
<dbReference type="EMBL" id="JAYMYQ010000009">
    <property type="protein sequence ID" value="KAK7313184.1"/>
    <property type="molecule type" value="Genomic_DNA"/>
</dbReference>
<accession>A0AAN9KAA3</accession>
<sequence>MFTASGVINVWLGGAQGRIKPQSRQNALKLYGVCTWHPRLELMEYLCFPSLNSRSNGSPLGLKARENFWSMDHVFYELIKEVSQVKVGMDDEAVMKVDFPV</sequence>
<gene>
    <name evidence="1" type="ORF">VNO77_37672</name>
</gene>
<dbReference type="Proteomes" id="UP001367508">
    <property type="component" value="Unassembled WGS sequence"/>
</dbReference>
<protein>
    <submittedName>
        <fullName evidence="1">Uncharacterized protein</fullName>
    </submittedName>
</protein>
<keyword evidence="2" id="KW-1185">Reference proteome</keyword>
<reference evidence="1 2" key="1">
    <citation type="submission" date="2024-01" db="EMBL/GenBank/DDBJ databases">
        <title>The genomes of 5 underutilized Papilionoideae crops provide insights into root nodulation and disease resistanc.</title>
        <authorList>
            <person name="Jiang F."/>
        </authorList>
    </citation>
    <scope>NUCLEOTIDE SEQUENCE [LARGE SCALE GENOMIC DNA]</scope>
    <source>
        <strain evidence="1">LVBAO_FW01</strain>
        <tissue evidence="1">Leaves</tissue>
    </source>
</reference>
<organism evidence="1 2">
    <name type="scientific">Canavalia gladiata</name>
    <name type="common">Sword bean</name>
    <name type="synonym">Dolichos gladiatus</name>
    <dbReference type="NCBI Taxonomy" id="3824"/>
    <lineage>
        <taxon>Eukaryota</taxon>
        <taxon>Viridiplantae</taxon>
        <taxon>Streptophyta</taxon>
        <taxon>Embryophyta</taxon>
        <taxon>Tracheophyta</taxon>
        <taxon>Spermatophyta</taxon>
        <taxon>Magnoliopsida</taxon>
        <taxon>eudicotyledons</taxon>
        <taxon>Gunneridae</taxon>
        <taxon>Pentapetalae</taxon>
        <taxon>rosids</taxon>
        <taxon>fabids</taxon>
        <taxon>Fabales</taxon>
        <taxon>Fabaceae</taxon>
        <taxon>Papilionoideae</taxon>
        <taxon>50 kb inversion clade</taxon>
        <taxon>NPAAA clade</taxon>
        <taxon>indigoferoid/millettioid clade</taxon>
        <taxon>Phaseoleae</taxon>
        <taxon>Canavalia</taxon>
    </lineage>
</organism>
<dbReference type="AlphaFoldDB" id="A0AAN9KAA3"/>